<gene>
    <name evidence="1" type="ORF">SG71_02485</name>
</gene>
<name>A0AAW3HLN7_9ENTR</name>
<dbReference type="EMBL" id="JZKT01000004">
    <property type="protein sequence ID" value="KJX38639.1"/>
    <property type="molecule type" value="Genomic_DNA"/>
</dbReference>
<protein>
    <submittedName>
        <fullName evidence="1">Uncharacterized protein</fullName>
    </submittedName>
</protein>
<dbReference type="AlphaFoldDB" id="A0AAW3HLN7"/>
<evidence type="ECO:0000313" key="1">
    <source>
        <dbReference type="EMBL" id="KJX38639.1"/>
    </source>
</evidence>
<proteinExistence type="predicted"/>
<accession>A0AAW3HLN7</accession>
<organism evidence="1 2">
    <name type="scientific">Enterobacter chengduensis</name>
    <dbReference type="NCBI Taxonomy" id="2494701"/>
    <lineage>
        <taxon>Bacteria</taxon>
        <taxon>Pseudomonadati</taxon>
        <taxon>Pseudomonadota</taxon>
        <taxon>Gammaproteobacteria</taxon>
        <taxon>Enterobacterales</taxon>
        <taxon>Enterobacteriaceae</taxon>
        <taxon>Enterobacter</taxon>
        <taxon>Enterobacter cloacae complex</taxon>
    </lineage>
</organism>
<keyword evidence="2" id="KW-1185">Reference proteome</keyword>
<evidence type="ECO:0000313" key="2">
    <source>
        <dbReference type="Proteomes" id="UP000033354"/>
    </source>
</evidence>
<reference evidence="1 2" key="1">
    <citation type="submission" date="2015-02" db="EMBL/GenBank/DDBJ databases">
        <authorList>
            <person name="Adams M."/>
            <person name="Sutton G."/>
            <person name="Nelson K."/>
            <person name="Bonomo R."/>
            <person name="McCorrison J."/>
            <person name="Sanka R."/>
            <person name="Brinkac L."/>
            <person name="Nierman W."/>
        </authorList>
    </citation>
    <scope>NUCLEOTIDE SEQUENCE [LARGE SCALE GENOMIC DNA]</scope>
    <source>
        <strain evidence="1 2">CIDEIMsCOL9</strain>
    </source>
</reference>
<sequence length="94" mass="10585">MPAQVLAQNQWNRSARINNKPVAERMFNITTVLLDTFMVCTFGFKDLFKSSPASRECEGREYATCKFMRTCQQINLPAEGAISLLLVLTLQGLP</sequence>
<comment type="caution">
    <text evidence="1">The sequence shown here is derived from an EMBL/GenBank/DDBJ whole genome shotgun (WGS) entry which is preliminary data.</text>
</comment>
<dbReference type="Proteomes" id="UP000033354">
    <property type="component" value="Unassembled WGS sequence"/>
</dbReference>